<name>A0A8X6TVF3_NEPPI</name>
<dbReference type="EMBL" id="BMAW01111963">
    <property type="protein sequence ID" value="GFT50456.1"/>
    <property type="molecule type" value="Genomic_DNA"/>
</dbReference>
<comment type="caution">
    <text evidence="1">The sequence shown here is derived from an EMBL/GenBank/DDBJ whole genome shotgun (WGS) entry which is preliminary data.</text>
</comment>
<proteinExistence type="predicted"/>
<sequence length="78" mass="8267">MGETIEKTRDITVTLGACGILTFGTRALMFENRLAETGGSLSYLGEEIHHLTWRMVGIKGGFTSGRVGTSSQSIGSSS</sequence>
<reference evidence="1" key="1">
    <citation type="submission" date="2020-08" db="EMBL/GenBank/DDBJ databases">
        <title>Multicomponent nature underlies the extraordinary mechanical properties of spider dragline silk.</title>
        <authorList>
            <person name="Kono N."/>
            <person name="Nakamura H."/>
            <person name="Mori M."/>
            <person name="Yoshida Y."/>
            <person name="Ohtoshi R."/>
            <person name="Malay A.D."/>
            <person name="Moran D.A.P."/>
            <person name="Tomita M."/>
            <person name="Numata K."/>
            <person name="Arakawa K."/>
        </authorList>
    </citation>
    <scope>NUCLEOTIDE SEQUENCE</scope>
</reference>
<evidence type="ECO:0000313" key="2">
    <source>
        <dbReference type="Proteomes" id="UP000887013"/>
    </source>
</evidence>
<dbReference type="Proteomes" id="UP000887013">
    <property type="component" value="Unassembled WGS sequence"/>
</dbReference>
<keyword evidence="2" id="KW-1185">Reference proteome</keyword>
<dbReference type="AlphaFoldDB" id="A0A8X6TVF3"/>
<accession>A0A8X6TVF3</accession>
<evidence type="ECO:0000313" key="1">
    <source>
        <dbReference type="EMBL" id="GFT50456.1"/>
    </source>
</evidence>
<protein>
    <submittedName>
        <fullName evidence="1">Uncharacterized protein</fullName>
    </submittedName>
</protein>
<gene>
    <name evidence="1" type="ORF">NPIL_676031</name>
</gene>
<organism evidence="1 2">
    <name type="scientific">Nephila pilipes</name>
    <name type="common">Giant wood spider</name>
    <name type="synonym">Nephila maculata</name>
    <dbReference type="NCBI Taxonomy" id="299642"/>
    <lineage>
        <taxon>Eukaryota</taxon>
        <taxon>Metazoa</taxon>
        <taxon>Ecdysozoa</taxon>
        <taxon>Arthropoda</taxon>
        <taxon>Chelicerata</taxon>
        <taxon>Arachnida</taxon>
        <taxon>Araneae</taxon>
        <taxon>Araneomorphae</taxon>
        <taxon>Entelegynae</taxon>
        <taxon>Araneoidea</taxon>
        <taxon>Nephilidae</taxon>
        <taxon>Nephila</taxon>
    </lineage>
</organism>